<evidence type="ECO:0000313" key="1">
    <source>
        <dbReference type="EMBL" id="SPW62918.1"/>
    </source>
</evidence>
<dbReference type="InterPro" id="IPR051220">
    <property type="entry name" value="TFA_Chaperone"/>
</dbReference>
<dbReference type="Proteomes" id="UP000250991">
    <property type="component" value="Unassembled WGS sequence"/>
</dbReference>
<dbReference type="EMBL" id="UARW01000010">
    <property type="protein sequence ID" value="SQD04279.1"/>
    <property type="molecule type" value="Genomic_DNA"/>
</dbReference>
<dbReference type="EMBL" id="UARW01000003">
    <property type="protein sequence ID" value="SPW62918.1"/>
    <property type="molecule type" value="Genomic_DNA"/>
</dbReference>
<dbReference type="InterPro" id="IPR003458">
    <property type="entry name" value="Phage_T4_Gp38_tail_assem"/>
</dbReference>
<evidence type="ECO:0000313" key="5">
    <source>
        <dbReference type="Proteomes" id="UP000254718"/>
    </source>
</evidence>
<organism evidence="3 5">
    <name type="scientific">Escherichia coli</name>
    <dbReference type="NCBI Taxonomy" id="562"/>
    <lineage>
        <taxon>Bacteria</taxon>
        <taxon>Pseudomonadati</taxon>
        <taxon>Pseudomonadota</taxon>
        <taxon>Gammaproteobacteria</taxon>
        <taxon>Enterobacterales</taxon>
        <taxon>Enterobacteriaceae</taxon>
        <taxon>Escherichia</taxon>
    </lineage>
</organism>
<accession>A0A2G8ZRF6</accession>
<gene>
    <name evidence="3" type="primary">yfdK_3</name>
    <name evidence="1" type="synonym">yfdK_1</name>
    <name evidence="1" type="ORF">NCTC8009_00248</name>
    <name evidence="2" type="ORF">NCTC8009_04790</name>
    <name evidence="3" type="ORF">NCTC8333_02641</name>
</gene>
<dbReference type="PANTHER" id="PTHR34413:SF1">
    <property type="entry name" value="CYTOPLASMIC PROTEIN"/>
    <property type="match status" value="1"/>
</dbReference>
<sequence>MMKYLYVNNLAYPYELQSLYVEKGEWPEEKGVDIDEVIFREYFYDTPPEGKYRCVGEDGLPAWADIPPPTREEQIASAETKKQQLINQANEYINSKQWPGKASIGRLKGEELAQYNLWLDYLDALELVDTSGAPDIEWPTPPAVQAR</sequence>
<reference evidence="4 5" key="1">
    <citation type="submission" date="2018-06" db="EMBL/GenBank/DDBJ databases">
        <authorList>
            <consortium name="Pathogen Informatics"/>
            <person name="Doyle S."/>
        </authorList>
    </citation>
    <scope>NUCLEOTIDE SEQUENCE [LARGE SCALE GENOMIC DNA]</scope>
    <source>
        <strain evidence="1 4">NCTC8009</strain>
        <strain evidence="3 5">NCTC8333</strain>
    </source>
</reference>
<name>A0A2G8ZRF6_ECOLX</name>
<dbReference type="Proteomes" id="UP000254718">
    <property type="component" value="Unassembled WGS sequence"/>
</dbReference>
<dbReference type="EMBL" id="UGFE01000002">
    <property type="protein sequence ID" value="STM23690.1"/>
    <property type="molecule type" value="Genomic_DNA"/>
</dbReference>
<evidence type="ECO:0000313" key="3">
    <source>
        <dbReference type="EMBL" id="STM23690.1"/>
    </source>
</evidence>
<evidence type="ECO:0000313" key="2">
    <source>
        <dbReference type="EMBL" id="SQD04279.1"/>
    </source>
</evidence>
<dbReference type="RefSeq" id="WP_000978830.1">
    <property type="nucleotide sequence ID" value="NZ_BGAR01000001.1"/>
</dbReference>
<dbReference type="PANTHER" id="PTHR34413">
    <property type="entry name" value="PROPHAGE TAIL FIBER ASSEMBLY PROTEIN HOMOLOG TFAE-RELATED-RELATED"/>
    <property type="match status" value="1"/>
</dbReference>
<protein>
    <submittedName>
        <fullName evidence="3">CPS-53 (KpLE1) prophage protein</fullName>
    </submittedName>
</protein>
<proteinExistence type="predicted"/>
<dbReference type="Pfam" id="PF02413">
    <property type="entry name" value="Caudo_TAP"/>
    <property type="match status" value="1"/>
</dbReference>
<evidence type="ECO:0000313" key="4">
    <source>
        <dbReference type="Proteomes" id="UP000250991"/>
    </source>
</evidence>
<dbReference type="AlphaFoldDB" id="A0A2G8ZRF6"/>